<dbReference type="Gene3D" id="2.40.420.20">
    <property type="match status" value="1"/>
</dbReference>
<keyword evidence="3" id="KW-0732">Signal</keyword>
<sequence>MNRLIILAALLLLASTALAADGPKAGEVDPKTGKVIKYWVAPMDPAYIRNEPGQSPMGMDLVPVYQDEGGEKEPTSTIRIDPVTVQNMGVRTGHVRRAPLSKSIRALGTVTFDETRMYAVNTKFDGWIEKLYVDFVGETVTKGQPLFEIYSPELVSAQEEYRLALDQYTSLGDSSYPSVRDNAQRLLAAARKRLSYWDLSEGQIKRLEQGGAVRKTVTIFSPASGVVTAKNALVGHFVKAGMHQYDIADLSSVWVDVEIYEYELPYVRKGMPARMELSYLPGRNFSGKVLFVYPFLNPKTRTARLRLEFANPDSQLKPDMYANVFLEDQIDAAALIIPQEAVIDSGVRKVVFVALGKGRFEPREIKVGAEGAEGGFQVLSGLMEGEEIVLSAQFMMDSESRLREAIQKMLDARASESATASSPSADDLEMDGLTMDELNMDDLDMGDMPATGTPAQ</sequence>
<organism evidence="7 8">
    <name type="scientific">Desulfovibrio ferrophilus</name>
    <dbReference type="NCBI Taxonomy" id="241368"/>
    <lineage>
        <taxon>Bacteria</taxon>
        <taxon>Pseudomonadati</taxon>
        <taxon>Thermodesulfobacteriota</taxon>
        <taxon>Desulfovibrionia</taxon>
        <taxon>Desulfovibrionales</taxon>
        <taxon>Desulfovibrionaceae</taxon>
        <taxon>Desulfovibrio</taxon>
    </lineage>
</organism>
<dbReference type="RefSeq" id="WP_126380946.1">
    <property type="nucleotide sequence ID" value="NZ_AP017378.1"/>
</dbReference>
<protein>
    <submittedName>
        <fullName evidence="7">Efflux transporter, RND family, MFP subunit</fullName>
    </submittedName>
</protein>
<dbReference type="InterPro" id="IPR058792">
    <property type="entry name" value="Beta-barrel_RND_2"/>
</dbReference>
<evidence type="ECO:0000259" key="4">
    <source>
        <dbReference type="Pfam" id="PF19335"/>
    </source>
</evidence>
<keyword evidence="2" id="KW-0813">Transport</keyword>
<proteinExistence type="inferred from homology"/>
<evidence type="ECO:0000259" key="5">
    <source>
        <dbReference type="Pfam" id="PF25919"/>
    </source>
</evidence>
<dbReference type="KEGG" id="dfl:DFE_3226"/>
<dbReference type="InterPro" id="IPR045800">
    <property type="entry name" value="HMBD"/>
</dbReference>
<accession>A0A2Z6B377</accession>
<feature type="domain" description="Heavy metal binding" evidence="4">
    <location>
        <begin position="38"/>
        <end position="64"/>
    </location>
</feature>
<dbReference type="GO" id="GO:0060003">
    <property type="term" value="P:copper ion export"/>
    <property type="evidence" value="ECO:0007669"/>
    <property type="project" value="TreeGrafter"/>
</dbReference>
<evidence type="ECO:0000256" key="3">
    <source>
        <dbReference type="SAM" id="SignalP"/>
    </source>
</evidence>
<dbReference type="Gene3D" id="2.40.30.170">
    <property type="match status" value="1"/>
</dbReference>
<evidence type="ECO:0000313" key="8">
    <source>
        <dbReference type="Proteomes" id="UP000269883"/>
    </source>
</evidence>
<evidence type="ECO:0000256" key="1">
    <source>
        <dbReference type="ARBA" id="ARBA00009477"/>
    </source>
</evidence>
<dbReference type="Pfam" id="PF25919">
    <property type="entry name" value="BSH_CusB"/>
    <property type="match status" value="1"/>
</dbReference>
<dbReference type="NCBIfam" id="TIGR01730">
    <property type="entry name" value="RND_mfp"/>
    <property type="match status" value="1"/>
</dbReference>
<dbReference type="GO" id="GO:0022857">
    <property type="term" value="F:transmembrane transporter activity"/>
    <property type="evidence" value="ECO:0007669"/>
    <property type="project" value="InterPro"/>
</dbReference>
<dbReference type="Pfam" id="PF19335">
    <property type="entry name" value="HMBD"/>
    <property type="match status" value="1"/>
</dbReference>
<dbReference type="PANTHER" id="PTHR30097:SF15">
    <property type="entry name" value="CATION EFFLUX SYSTEM PROTEIN CUSB"/>
    <property type="match status" value="1"/>
</dbReference>
<dbReference type="InterPro" id="IPR006143">
    <property type="entry name" value="RND_pump_MFP"/>
</dbReference>
<dbReference type="Gene3D" id="2.40.50.100">
    <property type="match status" value="1"/>
</dbReference>
<dbReference type="Pfam" id="PF25954">
    <property type="entry name" value="Beta-barrel_RND_2"/>
    <property type="match status" value="1"/>
</dbReference>
<dbReference type="InterPro" id="IPR051909">
    <property type="entry name" value="MFP_Cation_Efflux"/>
</dbReference>
<name>A0A2Z6B377_9BACT</name>
<dbReference type="EMBL" id="AP017378">
    <property type="protein sequence ID" value="BBD09952.1"/>
    <property type="molecule type" value="Genomic_DNA"/>
</dbReference>
<gene>
    <name evidence="7" type="ORF">DFE_3226</name>
</gene>
<comment type="similarity">
    <text evidence="1">Belongs to the membrane fusion protein (MFP) (TC 8.A.1) family.</text>
</comment>
<feature type="chain" id="PRO_5016426381" evidence="3">
    <location>
        <begin position="20"/>
        <end position="456"/>
    </location>
</feature>
<dbReference type="Proteomes" id="UP000269883">
    <property type="component" value="Chromosome"/>
</dbReference>
<feature type="signal peptide" evidence="3">
    <location>
        <begin position="1"/>
        <end position="19"/>
    </location>
</feature>
<keyword evidence="8" id="KW-1185">Reference proteome</keyword>
<dbReference type="GO" id="GO:0015679">
    <property type="term" value="P:plasma membrane copper ion transport"/>
    <property type="evidence" value="ECO:0007669"/>
    <property type="project" value="TreeGrafter"/>
</dbReference>
<dbReference type="GO" id="GO:0030288">
    <property type="term" value="C:outer membrane-bounded periplasmic space"/>
    <property type="evidence" value="ECO:0007669"/>
    <property type="project" value="TreeGrafter"/>
</dbReference>
<evidence type="ECO:0000256" key="2">
    <source>
        <dbReference type="ARBA" id="ARBA00022448"/>
    </source>
</evidence>
<dbReference type="GO" id="GO:0046914">
    <property type="term" value="F:transition metal ion binding"/>
    <property type="evidence" value="ECO:0007669"/>
    <property type="project" value="TreeGrafter"/>
</dbReference>
<dbReference type="AlphaFoldDB" id="A0A2Z6B377"/>
<reference evidence="7 8" key="1">
    <citation type="journal article" date="2018" name="Sci. Adv.">
        <title>Multi-heme cytochromes provide a pathway for survival in energy-limited environments.</title>
        <authorList>
            <person name="Deng X."/>
            <person name="Dohmae N."/>
            <person name="Nealson K.H."/>
            <person name="Hashimoto K."/>
            <person name="Okamoto A."/>
        </authorList>
    </citation>
    <scope>NUCLEOTIDE SEQUENCE [LARGE SCALE GENOMIC DNA]</scope>
    <source>
        <strain evidence="7 8">IS5</strain>
    </source>
</reference>
<evidence type="ECO:0000259" key="6">
    <source>
        <dbReference type="Pfam" id="PF25954"/>
    </source>
</evidence>
<dbReference type="OrthoDB" id="9806939at2"/>
<evidence type="ECO:0000313" key="7">
    <source>
        <dbReference type="EMBL" id="BBD09952.1"/>
    </source>
</evidence>
<dbReference type="FunFam" id="2.40.30.170:FF:000010">
    <property type="entry name" value="Efflux RND transporter periplasmic adaptor subunit"/>
    <property type="match status" value="1"/>
</dbReference>
<feature type="domain" description="CusB-like barrel-sandwich hybrid" evidence="5">
    <location>
        <begin position="119"/>
        <end position="245"/>
    </location>
</feature>
<dbReference type="GO" id="GO:0016020">
    <property type="term" value="C:membrane"/>
    <property type="evidence" value="ECO:0007669"/>
    <property type="project" value="InterPro"/>
</dbReference>
<dbReference type="SUPFAM" id="SSF111369">
    <property type="entry name" value="HlyD-like secretion proteins"/>
    <property type="match status" value="1"/>
</dbReference>
<feature type="domain" description="CusB-like beta-barrel" evidence="6">
    <location>
        <begin position="252"/>
        <end position="328"/>
    </location>
</feature>
<dbReference type="InterPro" id="IPR058790">
    <property type="entry name" value="BSH_CusB"/>
</dbReference>
<dbReference type="PANTHER" id="PTHR30097">
    <property type="entry name" value="CATION EFFLUX SYSTEM PROTEIN CUSB"/>
    <property type="match status" value="1"/>
</dbReference>